<accession>A0A6I4UUR5</accession>
<gene>
    <name evidence="1" type="ORF">GRI75_07510</name>
</gene>
<dbReference type="AlphaFoldDB" id="A0A6I4UUR5"/>
<reference evidence="1 2" key="1">
    <citation type="submission" date="2019-12" db="EMBL/GenBank/DDBJ databases">
        <title>Genomic-based taxomic classification of the family Erythrobacteraceae.</title>
        <authorList>
            <person name="Xu L."/>
        </authorList>
    </citation>
    <scope>NUCLEOTIDE SEQUENCE [LARGE SCALE GENOMIC DNA]</scope>
    <source>
        <strain evidence="1 2">MCCC 1K02066</strain>
    </source>
</reference>
<sequence length="739" mass="83521">MTQATEQPNTVSPNALSLREELAGNAMKRLGRFELGDLDVEVRAGRDSVWCLIRRDGKGGLALRTAYLGGAAFTCTEATAEPGLALQIEVKSALGRHRLCFTTSGADLHRLRAQVLFTPAETMRIPHIPRDLYPLDEKDDPSRVQGNVEAAQRGVNAGLVYFRMDEPEFGSVLYFQNLTSLNPYFEATGTKPDGVVGGAWPELGYLPPTPESQQVDNPGLLAKGEEIALSDAIIVVRDWAANNEREMARQFLQMLGVAYQSFELPRVDYRDWVGRADRTLRDLQTAPVALEKHFGDLYVMPYVEGEVPDVMVQLSVIQALHEYAKWGREPIPLKDELKKGLEKFYDPKVKTLRRFLPDVGDEKDNNAVDSWYLYHPMLNLGRLALDGDEQARELLLKSIDYGIDAARHFKYAWPIMYDIRDFSIMQKARGDERFGQTDVGGIYAYVMLQCFELTGEDRFIKEARAALDAAKDLRFDLLYQANLTVWGAVACLRLWRITDDPEYLAQSYVYLAGLFHNCEIWESEIGHAKHYRNFMGVTCLHDAPYMAMYECFETFAGFDEYLSQAGPDLETAVRMLVSEYCKYALDRAWFYYPDVLPREIIHTGEHQSGTIDPTLSFPLEDLYGDGQSPGQIGQEIYGCGGAFVFATRSHHHVEGAPFRLYCDHFVRTQERTGERALSVRLDGGENCTANVSLVRLKRKKLPKIRVATAGGDAIRPRLTTDDRIDFHVPAHGRFVLTWE</sequence>
<keyword evidence="2" id="KW-1185">Reference proteome</keyword>
<evidence type="ECO:0000313" key="1">
    <source>
        <dbReference type="EMBL" id="MXP41489.1"/>
    </source>
</evidence>
<dbReference type="OrthoDB" id="7520791at2"/>
<proteinExistence type="predicted"/>
<organism evidence="1 2">
    <name type="scientific">Croceibacterium soli</name>
    <dbReference type="NCBI Taxonomy" id="1739690"/>
    <lineage>
        <taxon>Bacteria</taxon>
        <taxon>Pseudomonadati</taxon>
        <taxon>Pseudomonadota</taxon>
        <taxon>Alphaproteobacteria</taxon>
        <taxon>Sphingomonadales</taxon>
        <taxon>Erythrobacteraceae</taxon>
        <taxon>Croceibacterium</taxon>
    </lineage>
</organism>
<comment type="caution">
    <text evidence="1">The sequence shown here is derived from an EMBL/GenBank/DDBJ whole genome shotgun (WGS) entry which is preliminary data.</text>
</comment>
<name>A0A6I4UUR5_9SPHN</name>
<protein>
    <submittedName>
        <fullName evidence="1">Uncharacterized protein</fullName>
    </submittedName>
</protein>
<dbReference type="EMBL" id="WTYK01000003">
    <property type="protein sequence ID" value="MXP41489.1"/>
    <property type="molecule type" value="Genomic_DNA"/>
</dbReference>
<evidence type="ECO:0000313" key="2">
    <source>
        <dbReference type="Proteomes" id="UP000469159"/>
    </source>
</evidence>
<dbReference type="Proteomes" id="UP000469159">
    <property type="component" value="Unassembled WGS sequence"/>
</dbReference>